<proteinExistence type="predicted"/>
<dbReference type="Proteomes" id="UP000319927">
    <property type="component" value="Unassembled WGS sequence"/>
</dbReference>
<gene>
    <name evidence="1" type="ORF">FHX75_1751</name>
</gene>
<evidence type="ECO:0000313" key="1">
    <source>
        <dbReference type="EMBL" id="TWG09532.1"/>
    </source>
</evidence>
<sequence length="59" mass="6995">MPPVRADRLVLLDRVEWFILERPVLVRPGETYWVDRKSDELCVDRGDGRITRTPGWVCR</sequence>
<comment type="caution">
    <text evidence="1">The sequence shown here is derived from an EMBL/GenBank/DDBJ whole genome shotgun (WGS) entry which is preliminary data.</text>
</comment>
<dbReference type="EMBL" id="VIXA01000007">
    <property type="protein sequence ID" value="TWG09532.1"/>
    <property type="molecule type" value="Genomic_DNA"/>
</dbReference>
<name>A0A561VD40_9ACTN</name>
<dbReference type="RefSeq" id="WP_170285510.1">
    <property type="nucleotide sequence ID" value="NZ_VIXA01000007.1"/>
</dbReference>
<accession>A0A561VD40</accession>
<dbReference type="AlphaFoldDB" id="A0A561VD40"/>
<evidence type="ECO:0000313" key="2">
    <source>
        <dbReference type="Proteomes" id="UP000319927"/>
    </source>
</evidence>
<keyword evidence="2" id="KW-1185">Reference proteome</keyword>
<protein>
    <submittedName>
        <fullName evidence="1">Uncharacterized protein</fullName>
    </submittedName>
</protein>
<reference evidence="1 2" key="1">
    <citation type="submission" date="2019-06" db="EMBL/GenBank/DDBJ databases">
        <title>Sequencing the genomes of 1000 actinobacteria strains.</title>
        <authorList>
            <person name="Klenk H.-P."/>
        </authorList>
    </citation>
    <scope>NUCLEOTIDE SEQUENCE [LARGE SCALE GENOMIC DNA]</scope>
    <source>
        <strain evidence="1 2">DSM 102131</strain>
    </source>
</reference>
<organism evidence="1 2">
    <name type="scientific">Micromonospora palomenae</name>
    <dbReference type="NCBI Taxonomy" id="1461247"/>
    <lineage>
        <taxon>Bacteria</taxon>
        <taxon>Bacillati</taxon>
        <taxon>Actinomycetota</taxon>
        <taxon>Actinomycetes</taxon>
        <taxon>Micromonosporales</taxon>
        <taxon>Micromonosporaceae</taxon>
        <taxon>Micromonospora</taxon>
    </lineage>
</organism>